<keyword evidence="7" id="KW-1185">Reference proteome</keyword>
<dbReference type="PANTHER" id="PTHR22780">
    <property type="entry name" value="ADAPTIN, ALPHA/GAMMA/EPSILON"/>
    <property type="match status" value="1"/>
</dbReference>
<dbReference type="InterPro" id="IPR050840">
    <property type="entry name" value="Adaptor_Complx_Large_Subunit"/>
</dbReference>
<dbReference type="GO" id="GO:0012505">
    <property type="term" value="C:endomembrane system"/>
    <property type="evidence" value="ECO:0007669"/>
    <property type="project" value="UniProtKB-SubCell"/>
</dbReference>
<evidence type="ECO:0000256" key="4">
    <source>
        <dbReference type="ARBA" id="ARBA00023136"/>
    </source>
</evidence>
<dbReference type="GO" id="GO:0016192">
    <property type="term" value="P:vesicle-mediated transport"/>
    <property type="evidence" value="ECO:0007669"/>
    <property type="project" value="InterPro"/>
</dbReference>
<dbReference type="InterPro" id="IPR002553">
    <property type="entry name" value="Clathrin/coatomer_adapt-like_N"/>
</dbReference>
<evidence type="ECO:0000256" key="2">
    <source>
        <dbReference type="ARBA" id="ARBA00022448"/>
    </source>
</evidence>
<evidence type="ECO:0000256" key="1">
    <source>
        <dbReference type="ARBA" id="ARBA00004308"/>
    </source>
</evidence>
<evidence type="ECO:0000313" key="6">
    <source>
        <dbReference type="EMBL" id="VEL24187.1"/>
    </source>
</evidence>
<accession>A0A3S5FEA9</accession>
<dbReference type="InterPro" id="IPR011989">
    <property type="entry name" value="ARM-like"/>
</dbReference>
<comment type="caution">
    <text evidence="6">The sequence shown here is derived from an EMBL/GenBank/DDBJ whole genome shotgun (WGS) entry which is preliminary data.</text>
</comment>
<organism evidence="6 7">
    <name type="scientific">Protopolystoma xenopodis</name>
    <dbReference type="NCBI Taxonomy" id="117903"/>
    <lineage>
        <taxon>Eukaryota</taxon>
        <taxon>Metazoa</taxon>
        <taxon>Spiralia</taxon>
        <taxon>Lophotrochozoa</taxon>
        <taxon>Platyhelminthes</taxon>
        <taxon>Monogenea</taxon>
        <taxon>Polyopisthocotylea</taxon>
        <taxon>Polystomatidea</taxon>
        <taxon>Polystomatidae</taxon>
        <taxon>Protopolystoma</taxon>
    </lineage>
</organism>
<proteinExistence type="predicted"/>
<evidence type="ECO:0000256" key="3">
    <source>
        <dbReference type="ARBA" id="ARBA00022927"/>
    </source>
</evidence>
<dbReference type="InterPro" id="IPR016024">
    <property type="entry name" value="ARM-type_fold"/>
</dbReference>
<dbReference type="Gene3D" id="1.25.10.10">
    <property type="entry name" value="Leucine-rich Repeat Variant"/>
    <property type="match status" value="1"/>
</dbReference>
<name>A0A3S5FEA9_9PLAT</name>
<dbReference type="Pfam" id="PF01602">
    <property type="entry name" value="Adaptin_N"/>
    <property type="match status" value="1"/>
</dbReference>
<evidence type="ECO:0000313" key="7">
    <source>
        <dbReference type="Proteomes" id="UP000784294"/>
    </source>
</evidence>
<dbReference type="EMBL" id="CAAALY010066406">
    <property type="protein sequence ID" value="VEL24187.1"/>
    <property type="molecule type" value="Genomic_DNA"/>
</dbReference>
<feature type="domain" description="Clathrin/coatomer adaptor adaptin-like N-terminal" evidence="5">
    <location>
        <begin position="1"/>
        <end position="56"/>
    </location>
</feature>
<keyword evidence="4" id="KW-0472">Membrane</keyword>
<evidence type="ECO:0000259" key="5">
    <source>
        <dbReference type="Pfam" id="PF01602"/>
    </source>
</evidence>
<keyword evidence="3" id="KW-0653">Protein transport</keyword>
<dbReference type="Proteomes" id="UP000784294">
    <property type="component" value="Unassembled WGS sequence"/>
</dbReference>
<dbReference type="SUPFAM" id="SSF48371">
    <property type="entry name" value="ARM repeat"/>
    <property type="match status" value="1"/>
</dbReference>
<keyword evidence="2" id="KW-0813">Transport</keyword>
<dbReference type="GO" id="GO:0030117">
    <property type="term" value="C:membrane coat"/>
    <property type="evidence" value="ECO:0007669"/>
    <property type="project" value="InterPro"/>
</dbReference>
<gene>
    <name evidence="6" type="ORF">PXEA_LOCUS17627</name>
</gene>
<comment type="subcellular location">
    <subcellularLocation>
        <location evidence="1">Endomembrane system</location>
    </subcellularLocation>
</comment>
<dbReference type="AlphaFoldDB" id="A0A3S5FEA9"/>
<protein>
    <recommendedName>
        <fullName evidence="5">Clathrin/coatomer adaptor adaptin-like N-terminal domain-containing protein</fullName>
    </recommendedName>
</protein>
<dbReference type="OrthoDB" id="28053at2759"/>
<sequence length="67" mass="7555">MINPSNVRSMMKELLAYLEVCDSDFKSDVCSNIIIAAERYAPSKRWHIDTILMVLTTVILGLLPNIS</sequence>
<dbReference type="GO" id="GO:0006886">
    <property type="term" value="P:intracellular protein transport"/>
    <property type="evidence" value="ECO:0007669"/>
    <property type="project" value="InterPro"/>
</dbReference>
<reference evidence="6" key="1">
    <citation type="submission" date="2018-11" db="EMBL/GenBank/DDBJ databases">
        <authorList>
            <consortium name="Pathogen Informatics"/>
        </authorList>
    </citation>
    <scope>NUCLEOTIDE SEQUENCE</scope>
</reference>